<protein>
    <submittedName>
        <fullName evidence="1">Uncharacterized protein</fullName>
    </submittedName>
</protein>
<accession>A0A174ULK0</accession>
<dbReference type="RefSeq" id="WP_055219904.1">
    <property type="nucleotide sequence ID" value="NZ_CZBI01000004.1"/>
</dbReference>
<name>A0A174ULK0_BACT4</name>
<organism evidence="1 2">
    <name type="scientific">Bacteroides thetaiotaomicron</name>
    <dbReference type="NCBI Taxonomy" id="818"/>
    <lineage>
        <taxon>Bacteria</taxon>
        <taxon>Pseudomonadati</taxon>
        <taxon>Bacteroidota</taxon>
        <taxon>Bacteroidia</taxon>
        <taxon>Bacteroidales</taxon>
        <taxon>Bacteroidaceae</taxon>
        <taxon>Bacteroides</taxon>
    </lineage>
</organism>
<proteinExistence type="predicted"/>
<sequence>MSKTIKMGNDEFILYCRKNECAKSLKNDQLGRMIWEWIRDNASGIQIGKRKGCEWGEDAENVDAKYLPYTATQFEFDRNCLPALYDYLDSLKS</sequence>
<evidence type="ECO:0000313" key="1">
    <source>
        <dbReference type="EMBL" id="CUQ23313.1"/>
    </source>
</evidence>
<dbReference type="AlphaFoldDB" id="A0A174ULK0"/>
<gene>
    <name evidence="1" type="ORF">ERS852557_03102</name>
</gene>
<dbReference type="EMBL" id="CZBI01000004">
    <property type="protein sequence ID" value="CUQ23313.1"/>
    <property type="molecule type" value="Genomic_DNA"/>
</dbReference>
<evidence type="ECO:0000313" key="2">
    <source>
        <dbReference type="Proteomes" id="UP000095541"/>
    </source>
</evidence>
<dbReference type="Proteomes" id="UP000095541">
    <property type="component" value="Unassembled WGS sequence"/>
</dbReference>
<reference evidence="1 2" key="1">
    <citation type="submission" date="2015-09" db="EMBL/GenBank/DDBJ databases">
        <authorList>
            <consortium name="Pathogen Informatics"/>
        </authorList>
    </citation>
    <scope>NUCLEOTIDE SEQUENCE [LARGE SCALE GENOMIC DNA]</scope>
    <source>
        <strain evidence="1 2">2789STDY5834945</strain>
    </source>
</reference>